<dbReference type="GO" id="GO:0003824">
    <property type="term" value="F:catalytic activity"/>
    <property type="evidence" value="ECO:0007669"/>
    <property type="project" value="InterPro"/>
</dbReference>
<gene>
    <name evidence="3" type="ORF">PAESOLCIP111_02229</name>
</gene>
<reference evidence="3" key="1">
    <citation type="submission" date="2021-06" db="EMBL/GenBank/DDBJ databases">
        <authorList>
            <person name="Criscuolo A."/>
        </authorList>
    </citation>
    <scope>NUCLEOTIDE SEQUENCE</scope>
    <source>
        <strain evidence="3">CIP111600</strain>
    </source>
</reference>
<dbReference type="Proteomes" id="UP000693672">
    <property type="component" value="Unassembled WGS sequence"/>
</dbReference>
<evidence type="ECO:0000259" key="2">
    <source>
        <dbReference type="PROSITE" id="PS51084"/>
    </source>
</evidence>
<dbReference type="Pfam" id="PF01230">
    <property type="entry name" value="HIT"/>
    <property type="match status" value="1"/>
</dbReference>
<proteinExistence type="predicted"/>
<protein>
    <recommendedName>
        <fullName evidence="2">HIT domain-containing protein</fullName>
    </recommendedName>
</protein>
<dbReference type="InterPro" id="IPR011146">
    <property type="entry name" value="HIT-like"/>
</dbReference>
<accession>A0A916K3C4</accession>
<comment type="caution">
    <text evidence="3">The sequence shown here is derived from an EMBL/GenBank/DDBJ whole genome shotgun (WGS) entry which is preliminary data.</text>
</comment>
<evidence type="ECO:0000313" key="4">
    <source>
        <dbReference type="Proteomes" id="UP000693672"/>
    </source>
</evidence>
<dbReference type="RefSeq" id="WP_218092006.1">
    <property type="nucleotide sequence ID" value="NZ_CAJVAS010000007.1"/>
</dbReference>
<feature type="domain" description="HIT" evidence="2">
    <location>
        <begin position="10"/>
        <end position="111"/>
    </location>
</feature>
<name>A0A916K3C4_9BACL</name>
<sequence>MTDDCLICSRIAQIHQGANPHFVAELTTGFVVIGDHQYFKGYTLFLCKEHVTELYHCEKEMKENFLIEMSLVAEAVHRCFKPDKLNYELLGNGDAHMHWHLFPRRKDETGPKGPVWWTDRSVMYSDEAKPDAAELASMKSRLYAELALIAGERIVQAGVTLGD</sequence>
<evidence type="ECO:0000256" key="1">
    <source>
        <dbReference type="PROSITE-ProRule" id="PRU00464"/>
    </source>
</evidence>
<dbReference type="EMBL" id="CAJVAS010000007">
    <property type="protein sequence ID" value="CAG7619658.1"/>
    <property type="molecule type" value="Genomic_DNA"/>
</dbReference>
<organism evidence="3 4">
    <name type="scientific">Paenibacillus solanacearum</name>
    <dbReference type="NCBI Taxonomy" id="2048548"/>
    <lineage>
        <taxon>Bacteria</taxon>
        <taxon>Bacillati</taxon>
        <taxon>Bacillota</taxon>
        <taxon>Bacilli</taxon>
        <taxon>Bacillales</taxon>
        <taxon>Paenibacillaceae</taxon>
        <taxon>Paenibacillus</taxon>
    </lineage>
</organism>
<feature type="short sequence motif" description="Histidine triad motif" evidence="1">
    <location>
        <begin position="96"/>
        <end position="100"/>
    </location>
</feature>
<keyword evidence="4" id="KW-1185">Reference proteome</keyword>
<dbReference type="PROSITE" id="PS51084">
    <property type="entry name" value="HIT_2"/>
    <property type="match status" value="1"/>
</dbReference>
<dbReference type="AlphaFoldDB" id="A0A916K3C4"/>
<evidence type="ECO:0000313" key="3">
    <source>
        <dbReference type="EMBL" id="CAG7619658.1"/>
    </source>
</evidence>